<comment type="caution">
    <text evidence="1">The sequence shown here is derived from an EMBL/GenBank/DDBJ whole genome shotgun (WGS) entry which is preliminary data.</text>
</comment>
<keyword evidence="2" id="KW-1185">Reference proteome</keyword>
<dbReference type="EMBL" id="PGGW01000058">
    <property type="protein sequence ID" value="PJE96336.1"/>
    <property type="molecule type" value="Genomic_DNA"/>
</dbReference>
<dbReference type="AlphaFoldDB" id="A0A2M8LWJ4"/>
<accession>A0A2M8LWJ4</accession>
<name>A0A2M8LWJ4_9ACTN</name>
<protein>
    <recommendedName>
        <fullName evidence="3">Transcriptional regulator</fullName>
    </recommendedName>
</protein>
<proteinExistence type="predicted"/>
<evidence type="ECO:0000313" key="2">
    <source>
        <dbReference type="Proteomes" id="UP000230407"/>
    </source>
</evidence>
<gene>
    <name evidence="1" type="ORF">CUT44_17535</name>
</gene>
<sequence>MENLARLGGADMERRQLVTSAAYSVAAAALPLGAAEELTERIGTARRRGVAGAAEIDAVRNMTSLFVTLDERHGGQHGRSAVVQYLRSDVVDLCRARFATEEKHHEALAVAACLAYLCGWKAYDAHEHGLAQHYYLQAYALTREAADEVHGAWILRILAHNGMDVRRPEHTLDLAEAALARVRGRLAPPAEALFAVTRARALAVAGRGPEAVRQLRAAQDLVLRGEPDELPYWAALWGPPRGTLASHTAKTFHTLGDHANAERHYALSSRYRPGSTHRRIAALSLISQGREQSALGRLEAACDTWGRSLDLLEGVRSARAVDAVAGIRRQLGVFRHRGVQTAADLDERARNWLGTHRPPRHI</sequence>
<reference evidence="1 2" key="1">
    <citation type="submission" date="2017-11" db="EMBL/GenBank/DDBJ databases">
        <title>Streptomyces carmine sp. nov., a novel actinomycete isolated from Sophora alopecuroides in Xinjiang, China.</title>
        <authorList>
            <person name="Wang Y."/>
            <person name="Luo X."/>
            <person name="Wan C."/>
            <person name="Zhang L."/>
        </authorList>
    </citation>
    <scope>NUCLEOTIDE SEQUENCE [LARGE SCALE GENOMIC DNA]</scope>
    <source>
        <strain evidence="1 2">TRM SA0054</strain>
    </source>
</reference>
<organism evidence="1 2">
    <name type="scientific">Streptomyces carminius</name>
    <dbReference type="NCBI Taxonomy" id="2665496"/>
    <lineage>
        <taxon>Bacteria</taxon>
        <taxon>Bacillati</taxon>
        <taxon>Actinomycetota</taxon>
        <taxon>Actinomycetes</taxon>
        <taxon>Kitasatosporales</taxon>
        <taxon>Streptomycetaceae</taxon>
        <taxon>Streptomyces</taxon>
    </lineage>
</organism>
<evidence type="ECO:0008006" key="3">
    <source>
        <dbReference type="Google" id="ProtNLM"/>
    </source>
</evidence>
<evidence type="ECO:0000313" key="1">
    <source>
        <dbReference type="EMBL" id="PJE96336.1"/>
    </source>
</evidence>
<dbReference type="Proteomes" id="UP000230407">
    <property type="component" value="Unassembled WGS sequence"/>
</dbReference>